<evidence type="ECO:0000313" key="2">
    <source>
        <dbReference type="Proteomes" id="UP000027442"/>
    </source>
</evidence>
<dbReference type="PATRIC" id="fig|1122985.7.peg.581"/>
<gene>
    <name evidence="1" type="ORF">HMPREF1991_00558</name>
</gene>
<reference evidence="1 2" key="1">
    <citation type="submission" date="2013-08" db="EMBL/GenBank/DDBJ databases">
        <authorList>
            <person name="Weinstock G."/>
            <person name="Sodergren E."/>
            <person name="Wylie T."/>
            <person name="Fulton L."/>
            <person name="Fulton R."/>
            <person name="Fronick C."/>
            <person name="O'Laughlin M."/>
            <person name="Godfrey J."/>
            <person name="Miner T."/>
            <person name="Herter B."/>
            <person name="Appelbaum E."/>
            <person name="Cordes M."/>
            <person name="Lek S."/>
            <person name="Wollam A."/>
            <person name="Pepin K.H."/>
            <person name="Palsikar V.B."/>
            <person name="Mitreva M."/>
            <person name="Wilson R.K."/>
        </authorList>
    </citation>
    <scope>NUCLEOTIDE SEQUENCE [LARGE SCALE GENOMIC DNA]</scope>
    <source>
        <strain evidence="1 2">ATCC 15930</strain>
    </source>
</reference>
<dbReference type="RefSeq" id="WP_018968143.1">
    <property type="nucleotide sequence ID" value="NZ_KB899221.1"/>
</dbReference>
<dbReference type="PANTHER" id="PTHR37835:SF1">
    <property type="entry name" value="ALPHA-CLOSTRIPAIN"/>
    <property type="match status" value="1"/>
</dbReference>
<proteinExistence type="predicted"/>
<accession>A0A069QKK3</accession>
<dbReference type="EMBL" id="JNGW01000018">
    <property type="protein sequence ID" value="KDR53340.1"/>
    <property type="molecule type" value="Genomic_DNA"/>
</dbReference>
<dbReference type="HOGENOM" id="CLU_043496_0_0_10"/>
<dbReference type="Pfam" id="PF03415">
    <property type="entry name" value="Peptidase_C11"/>
    <property type="match status" value="1"/>
</dbReference>
<dbReference type="Proteomes" id="UP000027442">
    <property type="component" value="Unassembled WGS sequence"/>
</dbReference>
<evidence type="ECO:0008006" key="3">
    <source>
        <dbReference type="Google" id="ProtNLM"/>
    </source>
</evidence>
<protein>
    <recommendedName>
        <fullName evidence="3">Clostripain family protein</fullName>
    </recommendedName>
</protein>
<comment type="caution">
    <text evidence="1">The sequence shown here is derived from an EMBL/GenBank/DDBJ whole genome shotgun (WGS) entry which is preliminary data.</text>
</comment>
<evidence type="ECO:0000313" key="1">
    <source>
        <dbReference type="EMBL" id="KDR53340.1"/>
    </source>
</evidence>
<name>A0A069QKK3_HOYLO</name>
<dbReference type="AlphaFoldDB" id="A0A069QKK3"/>
<sequence length="419" mass="47362">MAANGAGTSSHFIPNIPFMQKKLTSLLILLATLFIVSCQEDVPAPYPVPKNLPNKTIFVYMPWSAARNNETGSLYNNFLQNIEDIEAAIEAEKGLGRNKLMVFIATSANHAVLIEVKYAANGRCQRDTLQHFDKHNMPAYTTANGLASLLSKVKVEAPAKQYALIVGCHGTGWLFSEGKSRARTRYFGGSDHYFQTNIPTLAAAIEQAKMRMQFVMFDDCYMSNVEVAYEMRHATDYLIGCCSEIMAYGMPYKNIWKHLTQPKPNYKEVVNEFHNFYSNYKWPYGNIGVTDCSKVEEVAARMKTINAATANNAKLIDWKDIQRLDGYEKTIFFDMGDYVNKLCNTPETQSMAHEMQSALAQLVPYKSYTPYIYTALEQHYPSTIPVNAYCGITISDPTQSDFENALTTKRETSWWKATH</sequence>
<dbReference type="Gene3D" id="3.40.50.11970">
    <property type="match status" value="1"/>
</dbReference>
<dbReference type="PANTHER" id="PTHR37835">
    <property type="entry name" value="ALPHA-CLOSTRIPAIN"/>
    <property type="match status" value="1"/>
</dbReference>
<dbReference type="InterPro" id="IPR005077">
    <property type="entry name" value="Peptidase_C11"/>
</dbReference>
<keyword evidence="2" id="KW-1185">Reference proteome</keyword>
<organism evidence="1 2">
    <name type="scientific">Hoylesella loescheii DSM 19665 = JCM 12249 = ATCC 15930</name>
    <dbReference type="NCBI Taxonomy" id="1122985"/>
    <lineage>
        <taxon>Bacteria</taxon>
        <taxon>Pseudomonadati</taxon>
        <taxon>Bacteroidota</taxon>
        <taxon>Bacteroidia</taxon>
        <taxon>Bacteroidales</taxon>
        <taxon>Prevotellaceae</taxon>
        <taxon>Hoylesella</taxon>
    </lineage>
</organism>
<dbReference type="eggNOG" id="ENOG502Z9TJ">
    <property type="taxonomic scope" value="Bacteria"/>
</dbReference>